<evidence type="ECO:0000256" key="5">
    <source>
        <dbReference type="ARBA" id="ARBA00023002"/>
    </source>
</evidence>
<dbReference type="PANTHER" id="PTHR43876:SF7">
    <property type="entry name" value="UBIQUINONE BIOSYNTHESIS MONOOXYGENASE COQ6, MITOCHONDRIAL"/>
    <property type="match status" value="1"/>
</dbReference>
<evidence type="ECO:0000256" key="4">
    <source>
        <dbReference type="ARBA" id="ARBA00022827"/>
    </source>
</evidence>
<organism evidence="8">
    <name type="scientific">hydrothermal vent metagenome</name>
    <dbReference type="NCBI Taxonomy" id="652676"/>
    <lineage>
        <taxon>unclassified sequences</taxon>
        <taxon>metagenomes</taxon>
        <taxon>ecological metagenomes</taxon>
    </lineage>
</organism>
<dbReference type="FunFam" id="3.50.50.60:FF:000021">
    <property type="entry name" value="Ubiquinone biosynthesis monooxygenase COQ6"/>
    <property type="match status" value="1"/>
</dbReference>
<dbReference type="Pfam" id="PF01494">
    <property type="entry name" value="FAD_binding_3"/>
    <property type="match status" value="1"/>
</dbReference>
<dbReference type="PRINTS" id="PR00420">
    <property type="entry name" value="RNGMNOXGNASE"/>
</dbReference>
<evidence type="ECO:0000256" key="1">
    <source>
        <dbReference type="ARBA" id="ARBA00001974"/>
    </source>
</evidence>
<evidence type="ECO:0000256" key="6">
    <source>
        <dbReference type="ARBA" id="ARBA00023033"/>
    </source>
</evidence>
<reference evidence="8" key="1">
    <citation type="submission" date="2018-06" db="EMBL/GenBank/DDBJ databases">
        <authorList>
            <person name="Zhirakovskaya E."/>
        </authorList>
    </citation>
    <scope>NUCLEOTIDE SEQUENCE</scope>
</reference>
<accession>A0A3B1A7K1</accession>
<sequence length="414" mass="46238">MTGAISEVDVAIIGGGLVGATLACALIETDLSIVIIDPEDQRKISFATEHDMRVSAITRASQHIFESIGAWPGMLEQRVSAFRKMHVWEQAGEGVLNSEVHFDSAELSEAQLGHIIENRVMLKSLYQRLETAANVELLFGQRCQQMQQIENKWQLQTGKRTVSANLLVGADGSKSWVRQQLGISTRGWDYDHSALVATVKTSEPHQHTAWQRFLDTGPLAFLPLLGNYSSIVWSTKPALAERLQNLPEEQFKLELELAYDSKLGQILEVGPRASFPLRFLMADNYIGTSAALVGDAAHTMHPLAGQGVNLGLLDAASLAQVIIEAKSLQREFNSSKVLRRYERWRTAENMSMLVMVDQIQRLFGSEVSWLKQLRNSGMHWFNRLPVIKHNAIDYAMGLHGDLPRIARHVQIPIN</sequence>
<dbReference type="AlphaFoldDB" id="A0A3B1A7K1"/>
<dbReference type="InterPro" id="IPR018168">
    <property type="entry name" value="Ubi_Hdrlase_CS"/>
</dbReference>
<dbReference type="GO" id="GO:0006744">
    <property type="term" value="P:ubiquinone biosynthetic process"/>
    <property type="evidence" value="ECO:0007669"/>
    <property type="project" value="InterPro"/>
</dbReference>
<comment type="cofactor">
    <cofactor evidence="1">
        <name>FAD</name>
        <dbReference type="ChEBI" id="CHEBI:57692"/>
    </cofactor>
</comment>
<dbReference type="EMBL" id="UOFR01000025">
    <property type="protein sequence ID" value="VAW94189.1"/>
    <property type="molecule type" value="Genomic_DNA"/>
</dbReference>
<dbReference type="InterPro" id="IPR036188">
    <property type="entry name" value="FAD/NAD-bd_sf"/>
</dbReference>
<proteinExistence type="inferred from homology"/>
<evidence type="ECO:0000259" key="7">
    <source>
        <dbReference type="Pfam" id="PF01494"/>
    </source>
</evidence>
<dbReference type="NCBIfam" id="TIGR01988">
    <property type="entry name" value="Ubi-OHases"/>
    <property type="match status" value="1"/>
</dbReference>
<dbReference type="InterPro" id="IPR051205">
    <property type="entry name" value="UbiH/COQ6_monooxygenase"/>
</dbReference>
<evidence type="ECO:0000256" key="2">
    <source>
        <dbReference type="ARBA" id="ARBA00005349"/>
    </source>
</evidence>
<evidence type="ECO:0000313" key="8">
    <source>
        <dbReference type="EMBL" id="VAW94189.1"/>
    </source>
</evidence>
<evidence type="ECO:0000256" key="3">
    <source>
        <dbReference type="ARBA" id="ARBA00022630"/>
    </source>
</evidence>
<feature type="domain" description="FAD-binding" evidence="7">
    <location>
        <begin position="7"/>
        <end position="347"/>
    </location>
</feature>
<keyword evidence="5" id="KW-0560">Oxidoreductase</keyword>
<dbReference type="InterPro" id="IPR002938">
    <property type="entry name" value="FAD-bd"/>
</dbReference>
<dbReference type="InterPro" id="IPR010971">
    <property type="entry name" value="UbiH/COQ6"/>
</dbReference>
<dbReference type="PROSITE" id="PS01304">
    <property type="entry name" value="UBIH"/>
    <property type="match status" value="1"/>
</dbReference>
<dbReference type="GO" id="GO:0016705">
    <property type="term" value="F:oxidoreductase activity, acting on paired donors, with incorporation or reduction of molecular oxygen"/>
    <property type="evidence" value="ECO:0007669"/>
    <property type="project" value="InterPro"/>
</dbReference>
<name>A0A3B1A7K1_9ZZZZ</name>
<dbReference type="GO" id="GO:0071949">
    <property type="term" value="F:FAD binding"/>
    <property type="evidence" value="ECO:0007669"/>
    <property type="project" value="InterPro"/>
</dbReference>
<keyword evidence="3" id="KW-0285">Flavoprotein</keyword>
<gene>
    <name evidence="8" type="ORF">MNBD_GAMMA21-2051</name>
</gene>
<dbReference type="SUPFAM" id="SSF51905">
    <property type="entry name" value="FAD/NAD(P)-binding domain"/>
    <property type="match status" value="1"/>
</dbReference>
<keyword evidence="6" id="KW-0503">Monooxygenase</keyword>
<dbReference type="GO" id="GO:0004497">
    <property type="term" value="F:monooxygenase activity"/>
    <property type="evidence" value="ECO:0007669"/>
    <property type="project" value="UniProtKB-KW"/>
</dbReference>
<dbReference type="PANTHER" id="PTHR43876">
    <property type="entry name" value="UBIQUINONE BIOSYNTHESIS MONOOXYGENASE COQ6, MITOCHONDRIAL"/>
    <property type="match status" value="1"/>
</dbReference>
<protein>
    <submittedName>
        <fullName evidence="8">2-polyprenylphenol hydroxylase</fullName>
    </submittedName>
</protein>
<keyword evidence="4" id="KW-0274">FAD</keyword>
<comment type="similarity">
    <text evidence="2">Belongs to the UbiH/COQ6 family.</text>
</comment>
<dbReference type="Gene3D" id="3.50.50.60">
    <property type="entry name" value="FAD/NAD(P)-binding domain"/>
    <property type="match status" value="2"/>
</dbReference>